<accession>A0A061H269</accession>
<feature type="compositionally biased region" description="Basic and acidic residues" evidence="1">
    <location>
        <begin position="397"/>
        <end position="408"/>
    </location>
</feature>
<dbReference type="RefSeq" id="XP_007881529.1">
    <property type="nucleotide sequence ID" value="XM_007883338.1"/>
</dbReference>
<dbReference type="AlphaFoldDB" id="A0A061H269"/>
<evidence type="ECO:0000256" key="1">
    <source>
        <dbReference type="SAM" id="MobiDB-lite"/>
    </source>
</evidence>
<name>A0A061H269_9BASI</name>
<feature type="region of interest" description="Disordered" evidence="1">
    <location>
        <begin position="303"/>
        <end position="410"/>
    </location>
</feature>
<dbReference type="PANTHER" id="PTHR40635">
    <property type="match status" value="1"/>
</dbReference>
<feature type="region of interest" description="Disordered" evidence="1">
    <location>
        <begin position="129"/>
        <end position="268"/>
    </location>
</feature>
<feature type="compositionally biased region" description="Acidic residues" evidence="1">
    <location>
        <begin position="163"/>
        <end position="172"/>
    </location>
</feature>
<gene>
    <name evidence="2" type="ORF">PFL1_05800</name>
</gene>
<dbReference type="KEGG" id="pfp:PFL1_05800"/>
<evidence type="ECO:0000313" key="2">
    <source>
        <dbReference type="EMBL" id="EPQ26478.1"/>
    </source>
</evidence>
<reference evidence="2 3" key="1">
    <citation type="journal article" date="2013" name="Plant Cell">
        <title>The transition from a phytopathogenic smut ancestor to an anamorphic biocontrol agent deciphered by comparative whole-genome analysis.</title>
        <authorList>
            <person name="Lefebvre F."/>
            <person name="Joly D.L."/>
            <person name="Labbe C."/>
            <person name="Teichmann B."/>
            <person name="Linning R."/>
            <person name="Belzile F."/>
            <person name="Bakkeren G."/>
            <person name="Belanger R.R."/>
        </authorList>
    </citation>
    <scope>NUCLEOTIDE SEQUENCE [LARGE SCALE GENOMIC DNA]</scope>
    <source>
        <strain evidence="2 3">PF-1</strain>
    </source>
</reference>
<proteinExistence type="predicted"/>
<sequence length="437" mass="48084">MSSMSKFTQRNVFYLRASPYAVLQTILYLDHRHVDWFNANPHILKMLLAVLKSRIMPKLRREADKQGAIANMSKKEKVDVYSEKDWQVAYFFRKMDDRHAVLLKEKSLVFPQDPSLSEVKVEDEAGNVHAPIPHRSSNPHAPQSAAEFAAVKPEPATSAPINVDDDDDDDGFVEPSAPRPPPARGPAAEPARLPHESDEDESAGQQGVEALFRGGSVYDDEPDGQAPAPRRSKRRRLNEPVQIKDEAEDASLADSPGHNDAIEITQDDEEKMKPRLSVKYAGFRIFGKLLVLVVEPTKRYISDHPDLFGEKKTEERRQLSVAPVAAGALASSSRNGRAASTQSRFTSVEPSARFSRNASLARGSTPLFRGLTPATEAGTPAPMPTLPGPDQSASMREPSEDIAERQDGELEGFQLATQMLEREGSVLGTGNDLDEGD</sequence>
<feature type="compositionally biased region" description="Polar residues" evidence="1">
    <location>
        <begin position="330"/>
        <end position="358"/>
    </location>
</feature>
<dbReference type="EMBL" id="KE361644">
    <property type="protein sequence ID" value="EPQ26478.1"/>
    <property type="molecule type" value="Genomic_DNA"/>
</dbReference>
<evidence type="ECO:0000313" key="3">
    <source>
        <dbReference type="Proteomes" id="UP000053664"/>
    </source>
</evidence>
<dbReference type="HOGENOM" id="CLU_628701_0_0_1"/>
<dbReference type="GeneID" id="19319885"/>
<dbReference type="OrthoDB" id="5374757at2759"/>
<feature type="compositionally biased region" description="Basic and acidic residues" evidence="1">
    <location>
        <begin position="303"/>
        <end position="318"/>
    </location>
</feature>
<dbReference type="PANTHER" id="PTHR40635:SF1">
    <property type="match status" value="1"/>
</dbReference>
<dbReference type="eggNOG" id="ENOG502S978">
    <property type="taxonomic scope" value="Eukaryota"/>
</dbReference>
<organism evidence="2 3">
    <name type="scientific">Pseudozyma flocculosa PF-1</name>
    <dbReference type="NCBI Taxonomy" id="1277687"/>
    <lineage>
        <taxon>Eukaryota</taxon>
        <taxon>Fungi</taxon>
        <taxon>Dikarya</taxon>
        <taxon>Basidiomycota</taxon>
        <taxon>Ustilaginomycotina</taxon>
        <taxon>Ustilaginomycetes</taxon>
        <taxon>Ustilaginales</taxon>
        <taxon>Ustilaginaceae</taxon>
        <taxon>Pseudozyma</taxon>
    </lineage>
</organism>
<dbReference type="Proteomes" id="UP000053664">
    <property type="component" value="Unassembled WGS sequence"/>
</dbReference>
<protein>
    <submittedName>
        <fullName evidence="2">Uncharacterized protein</fullName>
    </submittedName>
</protein>